<accession>A0A212D139</accession>
<dbReference type="GO" id="GO:1901741">
    <property type="term" value="P:positive regulation of myoblast fusion"/>
    <property type="evidence" value="ECO:0007669"/>
    <property type="project" value="TreeGrafter"/>
</dbReference>
<dbReference type="PANTHER" id="PTHR34829">
    <property type="entry name" value="SECRETOGLOBIN FAMILY 3A MEMBER 2"/>
    <property type="match status" value="1"/>
</dbReference>
<sequence>MEAGVGAIANPFLKDINPLKCMPSSLGIPVEHLVESSRKCVAELGPEPTGALKVLLLPPILAKSTRHQLSSCE</sequence>
<dbReference type="InterPro" id="IPR040301">
    <property type="entry name" value="Secretoglobin_3A"/>
</dbReference>
<dbReference type="GO" id="GO:0005615">
    <property type="term" value="C:extracellular space"/>
    <property type="evidence" value="ECO:0007669"/>
    <property type="project" value="InterPro"/>
</dbReference>
<keyword evidence="2" id="KW-1185">Reference proteome</keyword>
<dbReference type="PANTHER" id="PTHR34829:SF1">
    <property type="entry name" value="SECRETOGLOBIN FAMILY 3A MEMBER 1"/>
    <property type="match status" value="1"/>
</dbReference>
<dbReference type="AlphaFoldDB" id="A0A212D139"/>
<name>A0A212D139_CEREH</name>
<dbReference type="OrthoDB" id="9833134at2759"/>
<gene>
    <name evidence="1" type="ORF">Celaphus_00002864</name>
</gene>
<reference evidence="1 2" key="1">
    <citation type="journal article" date="2018" name="Mol. Genet. Genomics">
        <title>The red deer Cervus elaphus genome CerEla1.0: sequencing, annotating, genes, and chromosomes.</title>
        <authorList>
            <person name="Bana N.A."/>
            <person name="Nyiri A."/>
            <person name="Nagy J."/>
            <person name="Frank K."/>
            <person name="Nagy T."/>
            <person name="Steger V."/>
            <person name="Schiller M."/>
            <person name="Lakatos P."/>
            <person name="Sugar L."/>
            <person name="Horn P."/>
            <person name="Barta E."/>
            <person name="Orosz L."/>
        </authorList>
    </citation>
    <scope>NUCLEOTIDE SEQUENCE [LARGE SCALE GENOMIC DNA]</scope>
    <source>
        <strain evidence="1">Hungarian</strain>
    </source>
</reference>
<comment type="caution">
    <text evidence="1">The sequence shown here is derived from an EMBL/GenBank/DDBJ whole genome shotgun (WGS) entry which is preliminary data.</text>
</comment>
<organism evidence="1 2">
    <name type="scientific">Cervus elaphus hippelaphus</name>
    <name type="common">European red deer</name>
    <dbReference type="NCBI Taxonomy" id="46360"/>
    <lineage>
        <taxon>Eukaryota</taxon>
        <taxon>Metazoa</taxon>
        <taxon>Chordata</taxon>
        <taxon>Craniata</taxon>
        <taxon>Vertebrata</taxon>
        <taxon>Euteleostomi</taxon>
        <taxon>Mammalia</taxon>
        <taxon>Eutheria</taxon>
        <taxon>Laurasiatheria</taxon>
        <taxon>Artiodactyla</taxon>
        <taxon>Ruminantia</taxon>
        <taxon>Pecora</taxon>
        <taxon>Cervidae</taxon>
        <taxon>Cervinae</taxon>
        <taxon>Cervus</taxon>
    </lineage>
</organism>
<evidence type="ECO:0000313" key="1">
    <source>
        <dbReference type="EMBL" id="OWK11968.1"/>
    </source>
</evidence>
<dbReference type="Pfam" id="PF20490">
    <property type="entry name" value="SCGB3A"/>
    <property type="match status" value="1"/>
</dbReference>
<evidence type="ECO:0000313" key="2">
    <source>
        <dbReference type="Proteomes" id="UP000242450"/>
    </source>
</evidence>
<protein>
    <submittedName>
        <fullName evidence="1">Uncharacterized protein</fullName>
    </submittedName>
</protein>
<dbReference type="EMBL" id="MKHE01000009">
    <property type="protein sequence ID" value="OWK11968.1"/>
    <property type="molecule type" value="Genomic_DNA"/>
</dbReference>
<proteinExistence type="predicted"/>
<dbReference type="Proteomes" id="UP000242450">
    <property type="component" value="Chromosome 9"/>
</dbReference>